<name>A0AA40EHT4_9PEZI</name>
<accession>A0AA40EHT4</accession>
<dbReference type="EMBL" id="JAUKUD010000007">
    <property type="protein sequence ID" value="KAK0738801.1"/>
    <property type="molecule type" value="Genomic_DNA"/>
</dbReference>
<proteinExistence type="predicted"/>
<dbReference type="Proteomes" id="UP001172155">
    <property type="component" value="Unassembled WGS sequence"/>
</dbReference>
<sequence>VAASQYPGCFTDEEVGHLLGRPSTRSDEAVNNDVQDGSHGDPGRTPTPENHFLPDCHCSTLHSQCGGTVHVDAEQDAKPPVINMTIEYLRYAAGRGCWFCSVVYGGIVAAPPWDPLRAETVPVHPLFQMPRDGQASDTLDFAISPFGDTDHTQEPDLVFYVDKDQATASPCKLFLVRDQLDRTEPRQQLAFTAQKLQHCLKNHSCVPQTSSFMPTRLLHIQVVDGKYVLNISTGVSPQPYITLSHCWGKSFPSGVTTTSENLETRMSSLGIPWHVLPTTFRDAVAMTERLGFRYLWIDALCILQDSAADWMAESSRMHDVYSYGHLLLSADASPDSQTGMFRAANLSSKPWRALPLTSPPNQDGDGATPGNLLWADHGVKAIFGTIHSILRAAIAFQPRETLLHLRPLTARAWCFQEQRLARRVIHMCMSEAMWSCADGIVECQCGKCGPGRHEYPYFAWQRSLPDKECSGKDKHTLWMNTIYNYTERDLSHWTDRLPALSGLAHQFLPVSESNESGLDDEVKRPFREINLGTYLAGIWSSSLPVGLCWQAANTPGRRLSALASRYVAPSWSWASVSGNVNWDTNNFQTRGEILDIRCDLAGQDETGSLRGGEVTLRAKMIPLRLYHGDLEVPGANGLRYTYLYMEARDPSTGQWAPPVMYLADCAPPGVEGQIHAGADMLWGDKKTGERVHELTPLSEGEYFGLQLAVSYVMVVRTVAGDGPGVFERTGSLQRDWNGEMPDLSTWFEGAESQTVRVV</sequence>
<evidence type="ECO:0000313" key="4">
    <source>
        <dbReference type="Proteomes" id="UP001172155"/>
    </source>
</evidence>
<evidence type="ECO:0000313" key="3">
    <source>
        <dbReference type="EMBL" id="KAK0738801.1"/>
    </source>
</evidence>
<dbReference type="PANTHER" id="PTHR33112:SF16">
    <property type="entry name" value="HETEROKARYON INCOMPATIBILITY DOMAIN-CONTAINING PROTEIN"/>
    <property type="match status" value="1"/>
</dbReference>
<dbReference type="PANTHER" id="PTHR33112">
    <property type="entry name" value="DOMAIN PROTEIN, PUTATIVE-RELATED"/>
    <property type="match status" value="1"/>
</dbReference>
<feature type="domain" description="Heterokaryon incompatibility" evidence="2">
    <location>
        <begin position="240"/>
        <end position="417"/>
    </location>
</feature>
<gene>
    <name evidence="3" type="ORF">B0T18DRAFT_306632</name>
</gene>
<comment type="caution">
    <text evidence="3">The sequence shown here is derived from an EMBL/GenBank/DDBJ whole genome shotgun (WGS) entry which is preliminary data.</text>
</comment>
<evidence type="ECO:0000259" key="2">
    <source>
        <dbReference type="Pfam" id="PF06985"/>
    </source>
</evidence>
<evidence type="ECO:0000256" key="1">
    <source>
        <dbReference type="SAM" id="MobiDB-lite"/>
    </source>
</evidence>
<organism evidence="3 4">
    <name type="scientific">Schizothecium vesticola</name>
    <dbReference type="NCBI Taxonomy" id="314040"/>
    <lineage>
        <taxon>Eukaryota</taxon>
        <taxon>Fungi</taxon>
        <taxon>Dikarya</taxon>
        <taxon>Ascomycota</taxon>
        <taxon>Pezizomycotina</taxon>
        <taxon>Sordariomycetes</taxon>
        <taxon>Sordariomycetidae</taxon>
        <taxon>Sordariales</taxon>
        <taxon>Schizotheciaceae</taxon>
        <taxon>Schizothecium</taxon>
    </lineage>
</organism>
<keyword evidence="4" id="KW-1185">Reference proteome</keyword>
<dbReference type="AlphaFoldDB" id="A0AA40EHT4"/>
<feature type="non-terminal residue" evidence="3">
    <location>
        <position position="758"/>
    </location>
</feature>
<protein>
    <submittedName>
        <fullName evidence="3">Heterokaryon incompatibility protein-domain-containing protein</fullName>
    </submittedName>
</protein>
<dbReference type="Pfam" id="PF06985">
    <property type="entry name" value="HET"/>
    <property type="match status" value="1"/>
</dbReference>
<reference evidence="3" key="1">
    <citation type="submission" date="2023-06" db="EMBL/GenBank/DDBJ databases">
        <title>Genome-scale phylogeny and comparative genomics of the fungal order Sordariales.</title>
        <authorList>
            <consortium name="Lawrence Berkeley National Laboratory"/>
            <person name="Hensen N."/>
            <person name="Bonometti L."/>
            <person name="Westerberg I."/>
            <person name="Brannstrom I.O."/>
            <person name="Guillou S."/>
            <person name="Cros-Aarteil S."/>
            <person name="Calhoun S."/>
            <person name="Haridas S."/>
            <person name="Kuo A."/>
            <person name="Mondo S."/>
            <person name="Pangilinan J."/>
            <person name="Riley R."/>
            <person name="LaButti K."/>
            <person name="Andreopoulos B."/>
            <person name="Lipzen A."/>
            <person name="Chen C."/>
            <person name="Yanf M."/>
            <person name="Daum C."/>
            <person name="Ng V."/>
            <person name="Clum A."/>
            <person name="Steindorff A."/>
            <person name="Ohm R."/>
            <person name="Martin F."/>
            <person name="Silar P."/>
            <person name="Natvig D."/>
            <person name="Lalanne C."/>
            <person name="Gautier V."/>
            <person name="Ament-velasquez S.L."/>
            <person name="Kruys A."/>
            <person name="Hutchinson M.I."/>
            <person name="Powell A.J."/>
            <person name="Barry K."/>
            <person name="Miller A.N."/>
            <person name="Grigoriev I.V."/>
            <person name="Debuchy R."/>
            <person name="Gladieux P."/>
            <person name="Thoren M.H."/>
            <person name="Johannesson H."/>
        </authorList>
    </citation>
    <scope>NUCLEOTIDE SEQUENCE</scope>
    <source>
        <strain evidence="3">SMH3187-1</strain>
    </source>
</reference>
<feature type="non-terminal residue" evidence="3">
    <location>
        <position position="1"/>
    </location>
</feature>
<dbReference type="InterPro" id="IPR010730">
    <property type="entry name" value="HET"/>
</dbReference>
<feature type="region of interest" description="Disordered" evidence="1">
    <location>
        <begin position="20"/>
        <end position="48"/>
    </location>
</feature>